<evidence type="ECO:0000313" key="6">
    <source>
        <dbReference type="Proteomes" id="UP000005239"/>
    </source>
</evidence>
<dbReference type="EnsemblMetazoa" id="PPA31410.1">
    <property type="protein sequence ID" value="PPA31410.1"/>
    <property type="gene ID" value="WBGene00204275"/>
</dbReference>
<dbReference type="PROSITE" id="PS51477">
    <property type="entry name" value="PAH"/>
    <property type="match status" value="2"/>
</dbReference>
<dbReference type="InterPro" id="IPR016064">
    <property type="entry name" value="NAD/diacylglycerol_kinase_sf"/>
</dbReference>
<dbReference type="Gene3D" id="3.40.50.10330">
    <property type="entry name" value="Probable inorganic polyphosphate/atp-NAD kinase, domain 1"/>
    <property type="match status" value="1"/>
</dbReference>
<dbReference type="PROSITE" id="PS51450">
    <property type="entry name" value="LRR"/>
    <property type="match status" value="2"/>
</dbReference>
<dbReference type="FunFam" id="1.20.1160.11:FF:000001">
    <property type="entry name" value="Paired amphipathic helix protein Sin3"/>
    <property type="match status" value="1"/>
</dbReference>
<dbReference type="InterPro" id="IPR039774">
    <property type="entry name" value="Sin3-like"/>
</dbReference>
<reference evidence="6" key="1">
    <citation type="journal article" date="2008" name="Nat. Genet.">
        <title>The Pristionchus pacificus genome provides a unique perspective on nematode lifestyle and parasitism.</title>
        <authorList>
            <person name="Dieterich C."/>
            <person name="Clifton S.W."/>
            <person name="Schuster L.N."/>
            <person name="Chinwalla A."/>
            <person name="Delehaunty K."/>
            <person name="Dinkelacker I."/>
            <person name="Fulton L."/>
            <person name="Fulton R."/>
            <person name="Godfrey J."/>
            <person name="Minx P."/>
            <person name="Mitreva M."/>
            <person name="Roeseler W."/>
            <person name="Tian H."/>
            <person name="Witte H."/>
            <person name="Yang S.P."/>
            <person name="Wilson R.K."/>
            <person name="Sommer R.J."/>
        </authorList>
    </citation>
    <scope>NUCLEOTIDE SEQUENCE [LARGE SCALE GENOMIC DNA]</scope>
    <source>
        <strain evidence="6">PS312</strain>
    </source>
</reference>
<dbReference type="Proteomes" id="UP000005239">
    <property type="component" value="Unassembled WGS sequence"/>
</dbReference>
<dbReference type="PANTHER" id="PTHR12346">
    <property type="entry name" value="SIN3B-RELATED"/>
    <property type="match status" value="1"/>
</dbReference>
<dbReference type="InterPro" id="IPR001206">
    <property type="entry name" value="Diacylglycerol_kinase_cat_dom"/>
</dbReference>
<dbReference type="SUPFAM" id="SSF52058">
    <property type="entry name" value="L domain-like"/>
    <property type="match status" value="1"/>
</dbReference>
<dbReference type="Pfam" id="PF00781">
    <property type="entry name" value="DAGK_cat"/>
    <property type="match status" value="1"/>
</dbReference>
<protein>
    <submittedName>
        <fullName evidence="5">DAGKc domain-containing protein</fullName>
    </submittedName>
</protein>
<dbReference type="Gene3D" id="3.80.10.10">
    <property type="entry name" value="Ribonuclease Inhibitor"/>
    <property type="match status" value="2"/>
</dbReference>
<sequence length="2138" mass="244031">MAQPGPSNRVRVEDALSYLDQVKTMFMDHPAIYTHFLDIMKDFKSQAIDTPGVIGRVTQLFRGHPALIVGFNTFLPAGFEVRIDADGRISILEPNGNIITVENEPLLEENENVEDEDDYEYECDGGEDIEEIYGEPMEDIVEEEDEREDTPQVINLLPPPSPKIAIPPSKNTEIVQNISASKSLKKKVVCGRSSRLEKRLGEDMRLMIEEEVIAKKPRQKNMKEKEGSTHNAVDYVNKIKIRFASSPIVYKEFLKILTVYQKRQNYASSSGRDCLKTERMVMGAIAQLFKYHTDLIHQFQFFLPNAAMVYESRVGKEKDSKTNRKEEDQIMKEVRRVGKANIVTRRPVQIQDAIKIMNRDDIVLFDKIRQITTDREFKIIMNHMDVYSNGISSRKDFMIGVSTILSKFPNIYNSLISYLCNSTRIDKDVEQTRASLDIDYSSCKLNGLSYRALPENISRPKCSGRTPLCNEVLNETWISIPSWASEDSSVVSAKKTQFEEFVYRTEDERFEFDIVMETNRYAIGCLQEMQFKLSKLSNSELMKLDMKENWGVSSPAIFLRAIRRVYGEMAGKMLDSLRKDPKLAVDTLLDSLKEKEREWTDNLHEFNKGWREQVEKHTIRSLDQQSTVIKQSDSKFLRPKNLINQIENIFEESKSRGAIFDGPHMNLAYDEDRRAIVDATDLLIHHVRRSNLSKEEKKRVKNILRKFVCEIMGVGEGASSDVEEGTSTISDCRLDGGKKINKEKMLSSNSCTYRLIYSGNVFYVFLRIHNVLCERLAKLRRACDQLWKEQKLNDHLRGNSSSWNDLQKGLNKVRGNGYHAPSFDHVMFLLKESLDGNIEPVNLEDEMRKMLPTHASLAFSIDKMVTTIVRQLHIFSSPDSDKAHTLRLYNKFKPEKPCYMWDRTPTKCVHEDAYGEEAKRVMDGHNCFRIYAIDRENLLITIELMEKDGDGGGKHSSLSKGRISKKDKIMEKKDGWRVKKSINKSSISSLSTNDISPSLPHGKQISILPFNYPDGDVYKECGDNKDGSVTDGETSHRSMFYGRLKQTHNHSKTIEKRNERKGRCNSWFIMPPEVDEITRFEDDGATELPSPTMSSKPGDGGIVFTQVASLHGKSHRLIFDRKRNIFQFMLNDDVRVKITYRVDELLAVKKQSAKIKKGILQPLEIKKDTASTLFFYFVFRKNKHKWRLLEVPVVFSSSMERDYWERVCQMTLKALDHRPRSILVYINPFGGKGTAKSIYLKYVEPLFQLADINAQVIYTQHANHAKEHVEGMNEYDWKTQIANPTIPSIKTIDGIVSVGGDGLFNECLSGAINRTQTEVSVDVDDRRSILKSPRIPFGIIGAGSANSIVMTVHDTDDYATSAVHIAIGSRCRVDACTVHEKKGLVRVSADAISYGWLGDVLRDSERYRWLGPLRYQWSAIRTTIRNPTYRGTVSFSLSSNETNCPVDKLPSCLTPCALCQQTDVNSEMVGISRAEHQFHVHTDFAHIICCVIPCVTPFTPLGLAPFTGLGDGSLDLALLPRLSRFANLNFMRRAAQYGGKGLYEMDPSLNCYRVSSWSYCPDKSLIDRGVWNVDGEIVEQPAERLFFHLHPRLISCKVVLILDQFLLSLLSITLFFLVFGRDDANENHTVPVSYDGCTCIDMSSNGLFALPHANMFPSCTQLDISDNQLTRLSSILPLSKRLTHLNVSRNKINNVSHIISFTELRTLNISSNLITVIPPYHGSLMLLDLSHNSFDILPSLSSLHLLEVLIPIFFIFSLSLQTLNLSANEISDLSCASSLLPKSIKFMNLSSNKIDLLTSLYHLSFLALHSLCIQSNPCILPSKFNHHPFIFALFYESLVEVDGMVLLEEEVLLGEKMLQDKIWKFKREGSEKENEMREYLALHSPPINSFDNDPSFDTRMAKVLSKNVVSTKILYDLILHSHIYLIEDISNSITHYQNNRVEDYEEKKIAINYFVEGIQERKRTPPKPKPRISRDCNMKRAVVIIQRWWRNKKKDRKEEKERIRKENRTSENEEKEKKEMKYVMEALIDTAAMQAECTEKLEEMLNKQIERINALESLLTPPPPTNLTIDYTCGLTRLSWNPPPPVDLYEIYVDGRLEGHVNGRSSSVILSNIPSSSIIQLKAIRGSLTSSLSKSVSD</sequence>
<dbReference type="Gene3D" id="2.60.200.40">
    <property type="match status" value="1"/>
</dbReference>
<dbReference type="PANTHER" id="PTHR12346:SF0">
    <property type="entry name" value="SIN3A, ISOFORM G"/>
    <property type="match status" value="1"/>
</dbReference>
<evidence type="ECO:0000256" key="3">
    <source>
        <dbReference type="ARBA" id="ARBA00023242"/>
    </source>
</evidence>
<dbReference type="InterPro" id="IPR017438">
    <property type="entry name" value="ATP-NAD_kinase_N"/>
</dbReference>
<keyword evidence="2" id="KW-0678">Repressor</keyword>
<dbReference type="InterPro" id="IPR032675">
    <property type="entry name" value="LRR_dom_sf"/>
</dbReference>
<dbReference type="InterPro" id="IPR001611">
    <property type="entry name" value="Leu-rich_rpt"/>
</dbReference>
<comment type="subcellular location">
    <subcellularLocation>
        <location evidence="1 4">Nucleus</location>
    </subcellularLocation>
</comment>
<dbReference type="InterPro" id="IPR003822">
    <property type="entry name" value="PAH"/>
</dbReference>
<dbReference type="GO" id="GO:0000122">
    <property type="term" value="P:negative regulation of transcription by RNA polymerase II"/>
    <property type="evidence" value="ECO:0000318"/>
    <property type="project" value="GO_Central"/>
</dbReference>
<evidence type="ECO:0000256" key="1">
    <source>
        <dbReference type="ARBA" id="ARBA00004123"/>
    </source>
</evidence>
<proteinExistence type="predicted"/>
<keyword evidence="3 4" id="KW-0539">Nucleus</keyword>
<gene>
    <name evidence="5" type="primary">WBGene00204275</name>
</gene>
<dbReference type="GO" id="GO:0003714">
    <property type="term" value="F:transcription corepressor activity"/>
    <property type="evidence" value="ECO:0000318"/>
    <property type="project" value="GO_Central"/>
</dbReference>
<dbReference type="Pfam" id="PF02671">
    <property type="entry name" value="PAH"/>
    <property type="match status" value="2"/>
</dbReference>
<dbReference type="GO" id="GO:0016301">
    <property type="term" value="F:kinase activity"/>
    <property type="evidence" value="ECO:0007669"/>
    <property type="project" value="InterPro"/>
</dbReference>
<accession>A0A2A6BDI9</accession>
<dbReference type="GO" id="GO:0000785">
    <property type="term" value="C:chromatin"/>
    <property type="evidence" value="ECO:0000318"/>
    <property type="project" value="GO_Central"/>
</dbReference>
<dbReference type="InterPro" id="IPR013194">
    <property type="entry name" value="HDAC_interact_dom"/>
</dbReference>
<dbReference type="InterPro" id="IPR036600">
    <property type="entry name" value="PAH_sf"/>
</dbReference>
<dbReference type="SMART" id="SM00761">
    <property type="entry name" value="HDAC_interact"/>
    <property type="match status" value="1"/>
</dbReference>
<dbReference type="SMART" id="SM00046">
    <property type="entry name" value="DAGKc"/>
    <property type="match status" value="1"/>
</dbReference>
<name>A0A2A6BDI9_PRIPA</name>
<dbReference type="Gene3D" id="1.20.1160.11">
    <property type="entry name" value="Paired amphipathic helix"/>
    <property type="match status" value="2"/>
</dbReference>
<dbReference type="Pfam" id="PF16879">
    <property type="entry name" value="Sin3a_C"/>
    <property type="match status" value="1"/>
</dbReference>
<dbReference type="SUPFAM" id="SSF47762">
    <property type="entry name" value="PAH2 domain"/>
    <property type="match status" value="2"/>
</dbReference>
<dbReference type="InterPro" id="IPR031693">
    <property type="entry name" value="Sin3_C"/>
</dbReference>
<dbReference type="Pfam" id="PF08295">
    <property type="entry name" value="Sin3_corepress"/>
    <property type="match status" value="1"/>
</dbReference>
<reference evidence="5" key="2">
    <citation type="submission" date="2022-06" db="UniProtKB">
        <authorList>
            <consortium name="EnsemblMetazoa"/>
        </authorList>
    </citation>
    <scope>IDENTIFICATION</scope>
    <source>
        <strain evidence="5">PS312</strain>
    </source>
</reference>
<evidence type="ECO:0000256" key="2">
    <source>
        <dbReference type="ARBA" id="ARBA00022491"/>
    </source>
</evidence>
<organism evidence="5 6">
    <name type="scientific">Pristionchus pacificus</name>
    <name type="common">Parasitic nematode worm</name>
    <dbReference type="NCBI Taxonomy" id="54126"/>
    <lineage>
        <taxon>Eukaryota</taxon>
        <taxon>Metazoa</taxon>
        <taxon>Ecdysozoa</taxon>
        <taxon>Nematoda</taxon>
        <taxon>Chromadorea</taxon>
        <taxon>Rhabditida</taxon>
        <taxon>Rhabditina</taxon>
        <taxon>Diplogasteromorpha</taxon>
        <taxon>Diplogasteroidea</taxon>
        <taxon>Neodiplogasteridae</taxon>
        <taxon>Pristionchus</taxon>
    </lineage>
</organism>
<evidence type="ECO:0000313" key="5">
    <source>
        <dbReference type="EnsemblMetazoa" id="PPA31410.1"/>
    </source>
</evidence>
<keyword evidence="6" id="KW-1185">Reference proteome</keyword>
<dbReference type="GO" id="GO:0070822">
    <property type="term" value="C:Sin3-type complex"/>
    <property type="evidence" value="ECO:0000318"/>
    <property type="project" value="GO_Central"/>
</dbReference>
<evidence type="ECO:0000256" key="4">
    <source>
        <dbReference type="PROSITE-ProRule" id="PRU00810"/>
    </source>
</evidence>
<accession>A0A8R1UI92</accession>
<dbReference type="PROSITE" id="PS50146">
    <property type="entry name" value="DAGK"/>
    <property type="match status" value="1"/>
</dbReference>
<dbReference type="SUPFAM" id="SSF111331">
    <property type="entry name" value="NAD kinase/diacylglycerol kinase-like"/>
    <property type="match status" value="1"/>
</dbReference>